<organism evidence="2 3">
    <name type="scientific">Muriicola soli</name>
    <dbReference type="NCBI Taxonomy" id="2507538"/>
    <lineage>
        <taxon>Bacteria</taxon>
        <taxon>Pseudomonadati</taxon>
        <taxon>Bacteroidota</taxon>
        <taxon>Flavobacteriia</taxon>
        <taxon>Flavobacteriales</taxon>
        <taxon>Flavobacteriaceae</taxon>
        <taxon>Muriicola</taxon>
    </lineage>
</organism>
<dbReference type="AlphaFoldDB" id="A0A411ECC8"/>
<proteinExistence type="predicted"/>
<feature type="transmembrane region" description="Helical" evidence="1">
    <location>
        <begin position="46"/>
        <end position="63"/>
    </location>
</feature>
<keyword evidence="3" id="KW-1185">Reference proteome</keyword>
<dbReference type="OrthoDB" id="1452530at2"/>
<sequence length="334" mass="38267">MSTNPKNSPEYSDEIDMGQILKLFSRISNSIFQGILAIFIFLKRNIIWFAVVLFLGLLTGFILNNTTPKLQKIDVIVTPNVTSSTYLNDIVSELQSDLRAKDTAFFKNLGVDIGRLEVLDIEITPLRTLDPANQDSEMKFLELLKDFGNSPAIESILRTELQEKTTKDQRITFYFSDKDLGAEYAQKILDYINANSYYSDLLKVLNDNAKERITKNDSIIRQIDILIENYSQKILTDKSTSEGRLVLDNQESLDIPSLIELKNNLVRDTELKKVELESREQAVTIVNFGQAYQLQKPFLLKNMVFYPLIFIAIFLLISLIVFLNRKAIEKDSQN</sequence>
<feature type="transmembrane region" description="Helical" evidence="1">
    <location>
        <begin position="303"/>
        <end position="323"/>
    </location>
</feature>
<keyword evidence="1" id="KW-0812">Transmembrane</keyword>
<evidence type="ECO:0000256" key="1">
    <source>
        <dbReference type="SAM" id="Phobius"/>
    </source>
</evidence>
<name>A0A411ECC8_9FLAO</name>
<evidence type="ECO:0000313" key="2">
    <source>
        <dbReference type="EMBL" id="QBA65391.1"/>
    </source>
</evidence>
<feature type="transmembrane region" description="Helical" evidence="1">
    <location>
        <begin position="20"/>
        <end position="41"/>
    </location>
</feature>
<gene>
    <name evidence="2" type="ORF">EQY75_13130</name>
</gene>
<accession>A0A411ECC8</accession>
<dbReference type="KEGG" id="mur:EQY75_13130"/>
<protein>
    <submittedName>
        <fullName evidence="2">Uncharacterized protein</fullName>
    </submittedName>
</protein>
<dbReference type="Proteomes" id="UP000290889">
    <property type="component" value="Chromosome"/>
</dbReference>
<evidence type="ECO:0000313" key="3">
    <source>
        <dbReference type="Proteomes" id="UP000290889"/>
    </source>
</evidence>
<dbReference type="RefSeq" id="WP_129606578.1">
    <property type="nucleotide sequence ID" value="NZ_CP035544.1"/>
</dbReference>
<reference evidence="2 3" key="1">
    <citation type="submission" date="2019-01" db="EMBL/GenBank/DDBJ databases">
        <title>Muriicola soli sp. nov., isolated from soil.</title>
        <authorList>
            <person name="Kang H.J."/>
            <person name="Kim S.B."/>
        </authorList>
    </citation>
    <scope>NUCLEOTIDE SEQUENCE [LARGE SCALE GENOMIC DNA]</scope>
    <source>
        <strain evidence="2 3">MMS17-SY002</strain>
    </source>
</reference>
<keyword evidence="1" id="KW-0472">Membrane</keyword>
<keyword evidence="1" id="KW-1133">Transmembrane helix</keyword>
<dbReference type="EMBL" id="CP035544">
    <property type="protein sequence ID" value="QBA65391.1"/>
    <property type="molecule type" value="Genomic_DNA"/>
</dbReference>